<comment type="similarity">
    <text evidence="8">Belongs to the class-I aminoacyl-tRNA synthetase family.</text>
</comment>
<evidence type="ECO:0000259" key="11">
    <source>
        <dbReference type="Pfam" id="PF20974"/>
    </source>
</evidence>
<feature type="domain" description="Glutamyl/glutaminyl-tRNA synthetase class Ib catalytic" evidence="9">
    <location>
        <begin position="41"/>
        <end position="349"/>
    </location>
</feature>
<dbReference type="Proteomes" id="UP000681343">
    <property type="component" value="Chromosome"/>
</dbReference>
<evidence type="ECO:0000256" key="3">
    <source>
        <dbReference type="ARBA" id="ARBA00022741"/>
    </source>
</evidence>
<organism evidence="12 13">
    <name type="scientific">Vescimonas fastidiosa</name>
    <dbReference type="NCBI Taxonomy" id="2714353"/>
    <lineage>
        <taxon>Bacteria</taxon>
        <taxon>Bacillati</taxon>
        <taxon>Bacillota</taxon>
        <taxon>Clostridia</taxon>
        <taxon>Eubacteriales</taxon>
        <taxon>Oscillospiraceae</taxon>
        <taxon>Vescimonas</taxon>
    </lineage>
</organism>
<dbReference type="InterPro" id="IPR050132">
    <property type="entry name" value="Gln/Glu-tRNA_Ligase"/>
</dbReference>
<keyword evidence="3 8" id="KW-0547">Nucleotide-binding</keyword>
<proteinExistence type="inferred from homology"/>
<dbReference type="KEGG" id="vfa:MM35RIKEN_01290"/>
<dbReference type="SUPFAM" id="SSF52374">
    <property type="entry name" value="Nucleotidylyl transferase"/>
    <property type="match status" value="1"/>
</dbReference>
<dbReference type="RefSeq" id="WP_212818408.1">
    <property type="nucleotide sequence ID" value="NZ_AP023415.1"/>
</dbReference>
<dbReference type="InterPro" id="IPR011035">
    <property type="entry name" value="Ribosomal_bL25/Gln-tRNA_synth"/>
</dbReference>
<gene>
    <name evidence="12" type="primary">glnS</name>
    <name evidence="12" type="ORF">MM35RIKEN_01290</name>
</gene>
<dbReference type="InterPro" id="IPR000924">
    <property type="entry name" value="Glu/Gln-tRNA-synth"/>
</dbReference>
<dbReference type="Pfam" id="PF00749">
    <property type="entry name" value="tRNA-synt_1c"/>
    <property type="match status" value="1"/>
</dbReference>
<dbReference type="PRINTS" id="PR00987">
    <property type="entry name" value="TRNASYNTHGLU"/>
</dbReference>
<keyword evidence="6 8" id="KW-0030">Aminoacyl-tRNA synthetase</keyword>
<dbReference type="Gene3D" id="3.40.50.620">
    <property type="entry name" value="HUPs"/>
    <property type="match status" value="1"/>
</dbReference>
<dbReference type="InterPro" id="IPR020059">
    <property type="entry name" value="Glu/Gln-tRNA-synth_Ib_codon-bd"/>
</dbReference>
<dbReference type="NCBIfam" id="TIGR00440">
    <property type="entry name" value="glnS"/>
    <property type="match status" value="1"/>
</dbReference>
<feature type="domain" description="Glutamyl/glutaminyl-tRNA synthetase class Ib anti-codon binding" evidence="10">
    <location>
        <begin position="352"/>
        <end position="453"/>
    </location>
</feature>
<evidence type="ECO:0000256" key="4">
    <source>
        <dbReference type="ARBA" id="ARBA00022840"/>
    </source>
</evidence>
<keyword evidence="1" id="KW-0963">Cytoplasm</keyword>
<feature type="domain" description="tRNA synthetases class I (E and Q) anti-codon binding" evidence="11">
    <location>
        <begin position="471"/>
        <end position="557"/>
    </location>
</feature>
<dbReference type="InterPro" id="IPR020058">
    <property type="entry name" value="Glu/Gln-tRNA-synth_Ib_cat-dom"/>
</dbReference>
<dbReference type="InterPro" id="IPR049437">
    <property type="entry name" value="tRNA-synt_1c_C2"/>
</dbReference>
<evidence type="ECO:0000259" key="10">
    <source>
        <dbReference type="Pfam" id="PF03950"/>
    </source>
</evidence>
<dbReference type="PANTHER" id="PTHR43097:SF5">
    <property type="entry name" value="GLUTAMATE--TRNA LIGASE"/>
    <property type="match status" value="1"/>
</dbReference>
<dbReference type="EC" id="6.1.1.18" evidence="7"/>
<keyword evidence="2 8" id="KW-0436">Ligase</keyword>
<dbReference type="GO" id="GO:0004819">
    <property type="term" value="F:glutamine-tRNA ligase activity"/>
    <property type="evidence" value="ECO:0007669"/>
    <property type="project" value="UniProtKB-UniRule"/>
</dbReference>
<dbReference type="InterPro" id="IPR014729">
    <property type="entry name" value="Rossmann-like_a/b/a_fold"/>
</dbReference>
<evidence type="ECO:0000259" key="9">
    <source>
        <dbReference type="Pfam" id="PF00749"/>
    </source>
</evidence>
<dbReference type="SUPFAM" id="SSF50715">
    <property type="entry name" value="Ribosomal protein L25-like"/>
    <property type="match status" value="1"/>
</dbReference>
<keyword evidence="4 8" id="KW-0067">ATP-binding</keyword>
<keyword evidence="5 8" id="KW-0648">Protein biosynthesis</keyword>
<evidence type="ECO:0000256" key="5">
    <source>
        <dbReference type="ARBA" id="ARBA00022917"/>
    </source>
</evidence>
<dbReference type="GO" id="GO:0005829">
    <property type="term" value="C:cytosol"/>
    <property type="evidence" value="ECO:0007669"/>
    <property type="project" value="TreeGrafter"/>
</dbReference>
<evidence type="ECO:0000313" key="12">
    <source>
        <dbReference type="EMBL" id="BCK77937.1"/>
    </source>
</evidence>
<evidence type="ECO:0000256" key="1">
    <source>
        <dbReference type="ARBA" id="ARBA00022490"/>
    </source>
</evidence>
<evidence type="ECO:0000256" key="8">
    <source>
        <dbReference type="RuleBase" id="RU363037"/>
    </source>
</evidence>
<dbReference type="NCBIfam" id="NF011291">
    <property type="entry name" value="PRK14703.1"/>
    <property type="match status" value="1"/>
</dbReference>
<dbReference type="GO" id="GO:0006425">
    <property type="term" value="P:glutaminyl-tRNA aminoacylation"/>
    <property type="evidence" value="ECO:0007669"/>
    <property type="project" value="UniProtKB-UniRule"/>
</dbReference>
<sequence>MSEETKVITSGEPERAESSNFIYNFITEDLAPGGQYQGMTVHTRFPPEPNGYLHIGHCKALCIDFGTAEKFGGLCNLRMDDTNPTKEDEEFVEAIKQDIHWLGFDWGDRFFYGSDYFEEDYRQAELLIQKGLAYVCQLTPEEFKANRGDIGVPAVSPYRDRPMEESLDLFRRMRAGEFPNGAMTLRAKIDLASGNFNMRDPVIYRINHMHHHRQGDKWCIYPMYDFAHPIQDALEGITHSLCSLEFEAHRPLYNWVIEHCELPAHPRQIEFARLGIDHTVMSKRKLRALVEEGRVSGWDDPRMPTLGGLRRRGYTAASIRNFCERIGVAKSPNVVEYGFLEHCLREDLNATAERTMAVLRPIKLTVTNYPEGRSEVFQVENNPTDPTQGTHEITFSRHLWMEADDFMEQPIPKYKRLYPDGPECRLKGAYLVKCTGCVKDESGRVTEVLCEYDPDSRGGDPADGRKVKGATLHWVDAENCLDAEVRLYDNLFSDAQPDGPDKNFLDCLNPDSLSILTGCKVEKRMAAVAAEFDKRENRTGTNAPTFQFMRTGYFCMDNRHCTADHLVFNRSVSLKDSFKK</sequence>
<dbReference type="GO" id="GO:0005524">
    <property type="term" value="F:ATP binding"/>
    <property type="evidence" value="ECO:0007669"/>
    <property type="project" value="UniProtKB-KW"/>
</dbReference>
<evidence type="ECO:0000256" key="7">
    <source>
        <dbReference type="NCBIfam" id="TIGR00440"/>
    </source>
</evidence>
<accession>A0A810PV37</accession>
<dbReference type="AlphaFoldDB" id="A0A810PV37"/>
<reference evidence="12" key="1">
    <citation type="submission" date="2020-09" db="EMBL/GenBank/DDBJ databases">
        <title>New species isolated from human feces.</title>
        <authorList>
            <person name="Kitahara M."/>
            <person name="Shigeno Y."/>
            <person name="Shime M."/>
            <person name="Matsumoto Y."/>
            <person name="Nakamura S."/>
            <person name="Motooka D."/>
            <person name="Fukuoka S."/>
            <person name="Nishikawa H."/>
            <person name="Benno Y."/>
        </authorList>
    </citation>
    <scope>NUCLEOTIDE SEQUENCE</scope>
    <source>
        <strain evidence="12">MM35</strain>
    </source>
</reference>
<protein>
    <recommendedName>
        <fullName evidence="7">Glutamine--tRNA ligase</fullName>
        <ecNumber evidence="7">6.1.1.18</ecNumber>
    </recommendedName>
</protein>
<dbReference type="Pfam" id="PF03950">
    <property type="entry name" value="tRNA-synt_1c_C"/>
    <property type="match status" value="1"/>
</dbReference>
<dbReference type="Pfam" id="PF20974">
    <property type="entry name" value="tRNA-synt_1c_C2"/>
    <property type="match status" value="1"/>
</dbReference>
<keyword evidence="13" id="KW-1185">Reference proteome</keyword>
<dbReference type="EMBL" id="AP023415">
    <property type="protein sequence ID" value="BCK77937.1"/>
    <property type="molecule type" value="Genomic_DNA"/>
</dbReference>
<dbReference type="PANTHER" id="PTHR43097">
    <property type="entry name" value="GLUTAMINE-TRNA LIGASE"/>
    <property type="match status" value="1"/>
</dbReference>
<dbReference type="Gene3D" id="2.40.240.10">
    <property type="entry name" value="Ribosomal Protein L25, Chain P"/>
    <property type="match status" value="2"/>
</dbReference>
<evidence type="ECO:0000256" key="2">
    <source>
        <dbReference type="ARBA" id="ARBA00022598"/>
    </source>
</evidence>
<dbReference type="InterPro" id="IPR004514">
    <property type="entry name" value="Gln-tRNA-synth"/>
</dbReference>
<name>A0A810PV37_9FIRM</name>
<dbReference type="FunFam" id="3.40.50.620:FF:000037">
    <property type="entry name" value="Glutamine--tRNA ligase cytoplasmic"/>
    <property type="match status" value="1"/>
</dbReference>
<dbReference type="InterPro" id="IPR020056">
    <property type="entry name" value="Rbsml_bL25/Gln-tRNA_synth_N"/>
</dbReference>
<evidence type="ECO:0000313" key="13">
    <source>
        <dbReference type="Proteomes" id="UP000681343"/>
    </source>
</evidence>
<evidence type="ECO:0000256" key="6">
    <source>
        <dbReference type="ARBA" id="ARBA00023146"/>
    </source>
</evidence>